<dbReference type="OrthoDB" id="3579809at2"/>
<dbReference type="InParanoid" id="A0A420XPZ1"/>
<reference evidence="1 2" key="1">
    <citation type="submission" date="2018-10" db="EMBL/GenBank/DDBJ databases">
        <title>Genomic Encyclopedia of Archaeal and Bacterial Type Strains, Phase II (KMG-II): from individual species to whole genera.</title>
        <authorList>
            <person name="Goeker M."/>
        </authorList>
    </citation>
    <scope>NUCLEOTIDE SEQUENCE [LARGE SCALE GENOMIC DNA]</scope>
    <source>
        <strain evidence="1 2">RP-AC37</strain>
    </source>
</reference>
<evidence type="ECO:0000313" key="1">
    <source>
        <dbReference type="EMBL" id="RKS75314.1"/>
    </source>
</evidence>
<name>A0A420XPZ1_9ACTN</name>
<dbReference type="Proteomes" id="UP000281955">
    <property type="component" value="Unassembled WGS sequence"/>
</dbReference>
<protein>
    <submittedName>
        <fullName evidence="1">Uncharacterized protein</fullName>
    </submittedName>
</protein>
<dbReference type="RefSeq" id="WP_121193111.1">
    <property type="nucleotide sequence ID" value="NZ_RBWV01000011.1"/>
</dbReference>
<dbReference type="EMBL" id="RBWV01000011">
    <property type="protein sequence ID" value="RKS75314.1"/>
    <property type="molecule type" value="Genomic_DNA"/>
</dbReference>
<comment type="caution">
    <text evidence="1">The sequence shown here is derived from an EMBL/GenBank/DDBJ whole genome shotgun (WGS) entry which is preliminary data.</text>
</comment>
<sequence>MTAPVGSGAPAPDLTADEAAAVRDAVAEAVLGTPSGLRDALENDPDAYLRLVAASRVAAEQTSQLLRESVAGARAAGHSWDTLGRLLGVSKQAAQQRFAAAAPDPGDPGPHERRVLTPLTAFDEMSVLEREGRAGWHVVSYGPLYHVVEASSTPWEHRRVPWAVGRRARWEAGGWQQVPGPSFPWSYWKRPVRRDGSDRPQGESS</sequence>
<proteinExistence type="predicted"/>
<organism evidence="1 2">
    <name type="scientific">Motilibacter peucedani</name>
    <dbReference type="NCBI Taxonomy" id="598650"/>
    <lineage>
        <taxon>Bacteria</taxon>
        <taxon>Bacillati</taxon>
        <taxon>Actinomycetota</taxon>
        <taxon>Actinomycetes</taxon>
        <taxon>Motilibacterales</taxon>
        <taxon>Motilibacteraceae</taxon>
        <taxon>Motilibacter</taxon>
    </lineage>
</organism>
<dbReference type="AlphaFoldDB" id="A0A420XPZ1"/>
<evidence type="ECO:0000313" key="2">
    <source>
        <dbReference type="Proteomes" id="UP000281955"/>
    </source>
</evidence>
<accession>A0A420XPZ1</accession>
<keyword evidence="2" id="KW-1185">Reference proteome</keyword>
<gene>
    <name evidence="1" type="ORF">CLV35_1774</name>
</gene>